<gene>
    <name evidence="2" type="ORF">AVDCRST_MAG57-3774</name>
</gene>
<dbReference type="EMBL" id="CADCTI010000306">
    <property type="protein sequence ID" value="CAA9280387.1"/>
    <property type="molecule type" value="Genomic_DNA"/>
</dbReference>
<proteinExistence type="predicted"/>
<feature type="non-terminal residue" evidence="2">
    <location>
        <position position="48"/>
    </location>
</feature>
<name>A0A6J4JI09_9ACTN</name>
<protein>
    <submittedName>
        <fullName evidence="2">Uncharacterized protein</fullName>
    </submittedName>
</protein>
<dbReference type="AlphaFoldDB" id="A0A6J4JI09"/>
<sequence>ADDGMPPRRKPLRGADRPPSSAALSHPPAPRGQAVDDEQVERHRGGWL</sequence>
<evidence type="ECO:0000313" key="2">
    <source>
        <dbReference type="EMBL" id="CAA9280387.1"/>
    </source>
</evidence>
<feature type="region of interest" description="Disordered" evidence="1">
    <location>
        <begin position="1"/>
        <end position="48"/>
    </location>
</feature>
<reference evidence="2" key="1">
    <citation type="submission" date="2020-02" db="EMBL/GenBank/DDBJ databases">
        <authorList>
            <person name="Meier V. D."/>
        </authorList>
    </citation>
    <scope>NUCLEOTIDE SEQUENCE</scope>
    <source>
        <strain evidence="2">AVDCRST_MAG57</strain>
    </source>
</reference>
<organism evidence="2">
    <name type="scientific">uncultured Blastococcus sp</name>
    <dbReference type="NCBI Taxonomy" id="217144"/>
    <lineage>
        <taxon>Bacteria</taxon>
        <taxon>Bacillati</taxon>
        <taxon>Actinomycetota</taxon>
        <taxon>Actinomycetes</taxon>
        <taxon>Geodermatophilales</taxon>
        <taxon>Geodermatophilaceae</taxon>
        <taxon>Blastococcus</taxon>
        <taxon>environmental samples</taxon>
    </lineage>
</organism>
<feature type="non-terminal residue" evidence="2">
    <location>
        <position position="1"/>
    </location>
</feature>
<evidence type="ECO:0000256" key="1">
    <source>
        <dbReference type="SAM" id="MobiDB-lite"/>
    </source>
</evidence>
<accession>A0A6J4JI09</accession>